<dbReference type="EMBL" id="AYZD01000015">
    <property type="protein sequence ID" value="KRM96671.1"/>
    <property type="molecule type" value="Genomic_DNA"/>
</dbReference>
<protein>
    <submittedName>
        <fullName evidence="3">Uncharacterized protein</fullName>
    </submittedName>
</protein>
<proteinExistence type="predicted"/>
<evidence type="ECO:0000313" key="4">
    <source>
        <dbReference type="Proteomes" id="UP000051015"/>
    </source>
</evidence>
<dbReference type="STRING" id="1423725.FC19_GL000969"/>
<feature type="transmembrane region" description="Helical" evidence="2">
    <location>
        <begin position="116"/>
        <end position="136"/>
    </location>
</feature>
<feature type="transmembrane region" description="Helical" evidence="2">
    <location>
        <begin position="7"/>
        <end position="28"/>
    </location>
</feature>
<dbReference type="AlphaFoldDB" id="A0A0R2CXJ1"/>
<evidence type="ECO:0000313" key="3">
    <source>
        <dbReference type="EMBL" id="KRM96671.1"/>
    </source>
</evidence>
<evidence type="ECO:0000256" key="2">
    <source>
        <dbReference type="SAM" id="Phobius"/>
    </source>
</evidence>
<feature type="region of interest" description="Disordered" evidence="1">
    <location>
        <begin position="65"/>
        <end position="93"/>
    </location>
</feature>
<keyword evidence="4" id="KW-1185">Reference proteome</keyword>
<evidence type="ECO:0000256" key="1">
    <source>
        <dbReference type="SAM" id="MobiDB-lite"/>
    </source>
</evidence>
<sequence>MNIMKEYGISLLKALVSFIVLLALVNLIKNTNWELLLNYYLISNYIMLYPFNQRFLEKKSVDIRENDEKLSRTRKSKDSGPRVDSNEEQDTMSRVKNVQTIKNDPRDLLMNTGLSFIKYVFLIICAPVIFMQFYLLGKNIL</sequence>
<name>A0A0R2CXJ1_9LACO</name>
<keyword evidence="2" id="KW-0472">Membrane</keyword>
<accession>A0A0R2CXJ1</accession>
<gene>
    <name evidence="3" type="ORF">FC19_GL000969</name>
</gene>
<keyword evidence="2" id="KW-1133">Transmembrane helix</keyword>
<dbReference type="RefSeq" id="WP_057875972.1">
    <property type="nucleotide sequence ID" value="NZ_AYZD01000015.1"/>
</dbReference>
<organism evidence="3 4">
    <name type="scientific">Liquorilactobacillus aquaticus DSM 21051</name>
    <dbReference type="NCBI Taxonomy" id="1423725"/>
    <lineage>
        <taxon>Bacteria</taxon>
        <taxon>Bacillati</taxon>
        <taxon>Bacillota</taxon>
        <taxon>Bacilli</taxon>
        <taxon>Lactobacillales</taxon>
        <taxon>Lactobacillaceae</taxon>
        <taxon>Liquorilactobacillus</taxon>
    </lineage>
</organism>
<comment type="caution">
    <text evidence="3">The sequence shown here is derived from an EMBL/GenBank/DDBJ whole genome shotgun (WGS) entry which is preliminary data.</text>
</comment>
<dbReference type="OrthoDB" id="2297203at2"/>
<keyword evidence="2" id="KW-0812">Transmembrane</keyword>
<feature type="compositionally biased region" description="Basic and acidic residues" evidence="1">
    <location>
        <begin position="65"/>
        <end position="85"/>
    </location>
</feature>
<dbReference type="Proteomes" id="UP000051015">
    <property type="component" value="Unassembled WGS sequence"/>
</dbReference>
<dbReference type="PATRIC" id="fig|1423725.3.peg.997"/>
<reference evidence="3 4" key="1">
    <citation type="journal article" date="2015" name="Genome Announc.">
        <title>Expanding the biotechnology potential of lactobacilli through comparative genomics of 213 strains and associated genera.</title>
        <authorList>
            <person name="Sun Z."/>
            <person name="Harris H.M."/>
            <person name="McCann A."/>
            <person name="Guo C."/>
            <person name="Argimon S."/>
            <person name="Zhang W."/>
            <person name="Yang X."/>
            <person name="Jeffery I.B."/>
            <person name="Cooney J.C."/>
            <person name="Kagawa T.F."/>
            <person name="Liu W."/>
            <person name="Song Y."/>
            <person name="Salvetti E."/>
            <person name="Wrobel A."/>
            <person name="Rasinkangas P."/>
            <person name="Parkhill J."/>
            <person name="Rea M.C."/>
            <person name="O'Sullivan O."/>
            <person name="Ritari J."/>
            <person name="Douillard F.P."/>
            <person name="Paul Ross R."/>
            <person name="Yang R."/>
            <person name="Briner A.E."/>
            <person name="Felis G.E."/>
            <person name="de Vos W.M."/>
            <person name="Barrangou R."/>
            <person name="Klaenhammer T.R."/>
            <person name="Caufield P.W."/>
            <person name="Cui Y."/>
            <person name="Zhang H."/>
            <person name="O'Toole P.W."/>
        </authorList>
    </citation>
    <scope>NUCLEOTIDE SEQUENCE [LARGE SCALE GENOMIC DNA]</scope>
    <source>
        <strain evidence="3 4">DSM 21051</strain>
    </source>
</reference>